<feature type="non-terminal residue" evidence="1">
    <location>
        <position position="1"/>
    </location>
</feature>
<comment type="caution">
    <text evidence="1">The sequence shown here is derived from an EMBL/GenBank/DDBJ whole genome shotgun (WGS) entry which is preliminary data.</text>
</comment>
<dbReference type="AlphaFoldDB" id="X1LUT3"/>
<protein>
    <submittedName>
        <fullName evidence="1">Uncharacterized protein</fullName>
    </submittedName>
</protein>
<proteinExistence type="predicted"/>
<name>X1LUT3_9ZZZZ</name>
<reference evidence="1" key="1">
    <citation type="journal article" date="2014" name="Front. Microbiol.">
        <title>High frequency of phylogenetically diverse reductive dehalogenase-homologous genes in deep subseafloor sedimentary metagenomes.</title>
        <authorList>
            <person name="Kawai M."/>
            <person name="Futagami T."/>
            <person name="Toyoda A."/>
            <person name="Takaki Y."/>
            <person name="Nishi S."/>
            <person name="Hori S."/>
            <person name="Arai W."/>
            <person name="Tsubouchi T."/>
            <person name="Morono Y."/>
            <person name="Uchiyama I."/>
            <person name="Ito T."/>
            <person name="Fujiyama A."/>
            <person name="Inagaki F."/>
            <person name="Takami H."/>
        </authorList>
    </citation>
    <scope>NUCLEOTIDE SEQUENCE</scope>
    <source>
        <strain evidence="1">Expedition CK06-06</strain>
    </source>
</reference>
<sequence>TSIGQEPEILIDICRWGDGLWFDGGELGQLTKQLARKPSAKIGPQQEVITFLGEVFKPVG</sequence>
<gene>
    <name evidence="1" type="ORF">S06H3_10638</name>
</gene>
<evidence type="ECO:0000313" key="1">
    <source>
        <dbReference type="EMBL" id="GAI09556.1"/>
    </source>
</evidence>
<organism evidence="1">
    <name type="scientific">marine sediment metagenome</name>
    <dbReference type="NCBI Taxonomy" id="412755"/>
    <lineage>
        <taxon>unclassified sequences</taxon>
        <taxon>metagenomes</taxon>
        <taxon>ecological metagenomes</taxon>
    </lineage>
</organism>
<dbReference type="EMBL" id="BARV01004972">
    <property type="protein sequence ID" value="GAI09556.1"/>
    <property type="molecule type" value="Genomic_DNA"/>
</dbReference>
<accession>X1LUT3</accession>